<dbReference type="SFLD" id="SFLDS00001">
    <property type="entry name" value="Enolase"/>
    <property type="match status" value="1"/>
</dbReference>
<dbReference type="InterPro" id="IPR029065">
    <property type="entry name" value="Enolase_C-like"/>
</dbReference>
<accession>A0ABV2QGX7</accession>
<dbReference type="Pfam" id="PF13378">
    <property type="entry name" value="MR_MLE_C"/>
    <property type="match status" value="1"/>
</dbReference>
<dbReference type="SUPFAM" id="SSF51604">
    <property type="entry name" value="Enolase C-terminal domain-like"/>
    <property type="match status" value="1"/>
</dbReference>
<dbReference type="InterPro" id="IPR013342">
    <property type="entry name" value="Mandelate_racemase_C"/>
</dbReference>
<dbReference type="InterPro" id="IPR036849">
    <property type="entry name" value="Enolase-like_C_sf"/>
</dbReference>
<dbReference type="EC" id="4.2.1.81" evidence="2"/>
<dbReference type="EMBL" id="JBEPSH010000012">
    <property type="protein sequence ID" value="MET4579855.1"/>
    <property type="molecule type" value="Genomic_DNA"/>
</dbReference>
<evidence type="ECO:0000259" key="1">
    <source>
        <dbReference type="SMART" id="SM00922"/>
    </source>
</evidence>
<evidence type="ECO:0000313" key="2">
    <source>
        <dbReference type="EMBL" id="MET4579855.1"/>
    </source>
</evidence>
<dbReference type="PANTHER" id="PTHR48080:SF5">
    <property type="entry name" value="D(-)-TARTRATE DEHYDRATASE"/>
    <property type="match status" value="1"/>
</dbReference>
<evidence type="ECO:0000313" key="3">
    <source>
        <dbReference type="Proteomes" id="UP001549320"/>
    </source>
</evidence>
<dbReference type="Gene3D" id="3.30.390.10">
    <property type="entry name" value="Enolase-like, N-terminal domain"/>
    <property type="match status" value="1"/>
</dbReference>
<comment type="caution">
    <text evidence="2">The sequence shown here is derived from an EMBL/GenBank/DDBJ whole genome shotgun (WGS) entry which is preliminary data.</text>
</comment>
<dbReference type="SFLD" id="SFLDF00118">
    <property type="entry name" value="D-tartrate_dehydratase"/>
    <property type="match status" value="1"/>
</dbReference>
<name>A0ABV2QGX7_9BURK</name>
<dbReference type="InterPro" id="IPR034593">
    <property type="entry name" value="DgoD-like"/>
</dbReference>
<dbReference type="Proteomes" id="UP001549320">
    <property type="component" value="Unassembled WGS sequence"/>
</dbReference>
<protein>
    <submittedName>
        <fullName evidence="2">L-alanine-DL-glutamate epimerase-like enolase superfamily enzyme</fullName>
        <ecNumber evidence="2">4.2.1.81</ecNumber>
    </submittedName>
</protein>
<dbReference type="SUPFAM" id="SSF54826">
    <property type="entry name" value="Enolase N-terminal domain-like"/>
    <property type="match status" value="1"/>
</dbReference>
<dbReference type="PANTHER" id="PTHR48080">
    <property type="entry name" value="D-GALACTONATE DEHYDRATASE-RELATED"/>
    <property type="match status" value="1"/>
</dbReference>
<proteinExistence type="predicted"/>
<keyword evidence="2" id="KW-0456">Lyase</keyword>
<dbReference type="SFLD" id="SFLDG00179">
    <property type="entry name" value="mandelate_racemase"/>
    <property type="match status" value="1"/>
</dbReference>
<dbReference type="InterPro" id="IPR034611">
    <property type="entry name" value="D-tartrate_dehydratase"/>
</dbReference>
<dbReference type="Gene3D" id="3.20.20.120">
    <property type="entry name" value="Enolase-like C-terminal domain"/>
    <property type="match status" value="1"/>
</dbReference>
<gene>
    <name evidence="2" type="ORF">ABIE13_004992</name>
</gene>
<feature type="domain" description="Mandelate racemase/muconate lactonizing enzyme C-terminal" evidence="1">
    <location>
        <begin position="162"/>
        <end position="259"/>
    </location>
</feature>
<reference evidence="2 3" key="1">
    <citation type="submission" date="2024-06" db="EMBL/GenBank/DDBJ databases">
        <title>Sorghum-associated microbial communities from plants grown in Nebraska, USA.</title>
        <authorList>
            <person name="Schachtman D."/>
        </authorList>
    </citation>
    <scope>NUCLEOTIDE SEQUENCE [LARGE SCALE GENOMIC DNA]</scope>
    <source>
        <strain evidence="2 3">2709</strain>
    </source>
</reference>
<dbReference type="InterPro" id="IPR029017">
    <property type="entry name" value="Enolase-like_N"/>
</dbReference>
<dbReference type="SMART" id="SM00922">
    <property type="entry name" value="MR_MLE"/>
    <property type="match status" value="1"/>
</dbReference>
<sequence>MRITRIVERSVPLQTRLSNARSDFSQMTTSVVAVVSDVVRNGQALVGYAFNSFGRYACGEQIRERIAPRILAAPPQSLLEPDHSNFDPFAIARQGQYRERRGGYAERSIPMGTVDVAVWDLVAKVAGQPLHRLLADRFNEGAVMTRVPTYVGGGWYFPGQTAADLRAEMQRHQDAGYTMVKMKIGGMSMDEDCRRIEAILSIMGEGNNLAVDASCSFDRVQALAYAHAIAPYRLRWFEEPCDSLDYRTFAELAAVYDGPLATGENMACALELDHFLSYGGFRADRDIIQIDPPLAFGITEYLKVLEVAERHGFSRQSMYPHGGNLMCLHLTGGLGLGACESYPDTFGIFSGFGNEVTIEAGHASLPQSPGIGFEQQPALYSVMRELAA</sequence>
<keyword evidence="3" id="KW-1185">Reference proteome</keyword>
<organism evidence="2 3">
    <name type="scientific">Ottowia thiooxydans</name>
    <dbReference type="NCBI Taxonomy" id="219182"/>
    <lineage>
        <taxon>Bacteria</taxon>
        <taxon>Pseudomonadati</taxon>
        <taxon>Pseudomonadota</taxon>
        <taxon>Betaproteobacteria</taxon>
        <taxon>Burkholderiales</taxon>
        <taxon>Comamonadaceae</taxon>
        <taxon>Ottowia</taxon>
    </lineage>
</organism>
<dbReference type="GO" id="GO:0047808">
    <property type="term" value="F:D(-)-tartrate dehydratase activity"/>
    <property type="evidence" value="ECO:0007669"/>
    <property type="project" value="UniProtKB-EC"/>
</dbReference>
<dbReference type="RefSeq" id="WP_354448347.1">
    <property type="nucleotide sequence ID" value="NZ_JBEPSH010000012.1"/>
</dbReference>